<dbReference type="InterPro" id="IPR039994">
    <property type="entry name" value="NO66-like"/>
</dbReference>
<evidence type="ECO:0000313" key="8">
    <source>
        <dbReference type="Proteomes" id="UP000001060"/>
    </source>
</evidence>
<dbReference type="HOGENOM" id="CLU_039125_1_0_6"/>
<dbReference type="Pfam" id="PF08007">
    <property type="entry name" value="JmjC_2"/>
    <property type="match status" value="1"/>
</dbReference>
<gene>
    <name evidence="7" type="ordered locus">LLO_1249</name>
</gene>
<feature type="domain" description="JmjC" evidence="6">
    <location>
        <begin position="97"/>
        <end position="226"/>
    </location>
</feature>
<evidence type="ECO:0000256" key="3">
    <source>
        <dbReference type="ARBA" id="ARBA00022964"/>
    </source>
</evidence>
<reference evidence="7 8" key="1">
    <citation type="journal article" date="2010" name="PLoS Genet.">
        <title>Analysis of the Legionella longbeachae genome and transcriptome uncovers unique strategies to cause Legionnaires' disease.</title>
        <authorList>
            <person name="Cazalet C."/>
            <person name="Gomez-Valero L."/>
            <person name="Rusniok C."/>
            <person name="Lomma M."/>
            <person name="Dervins-Ravault D."/>
            <person name="Newton H."/>
            <person name="Sansom F."/>
            <person name="Jarraud S."/>
            <person name="Zidane N."/>
            <person name="Ma L."/>
            <person name="Bouchier C."/>
            <person name="Etienne J."/>
            <person name="Hartland E."/>
            <person name="Buchrieser C."/>
        </authorList>
    </citation>
    <scope>NUCLEOTIDE SEQUENCE [LARGE SCALE GENOMIC DNA]</scope>
    <source>
        <strain evidence="7 8">NSW150</strain>
    </source>
</reference>
<dbReference type="OrthoDB" id="9764016at2"/>
<dbReference type="STRING" id="661367.LLO_1249"/>
<dbReference type="GeneID" id="40925477"/>
<accession>D3HRS9</accession>
<organism evidence="7 8">
    <name type="scientific">Legionella longbeachae serogroup 1 (strain NSW150)</name>
    <dbReference type="NCBI Taxonomy" id="661367"/>
    <lineage>
        <taxon>Bacteria</taxon>
        <taxon>Pseudomonadati</taxon>
        <taxon>Pseudomonadota</taxon>
        <taxon>Gammaproteobacteria</taxon>
        <taxon>Legionellales</taxon>
        <taxon>Legionellaceae</taxon>
        <taxon>Legionella</taxon>
    </lineage>
</organism>
<sequence>MINLQQISLNTFLGDYWQKKPLVIRKALPEFTHPLSPDELAGLALEEDVESRLVFETPDEKPYWHLKRGPFSVNDFSTLPSTHWTLLVQGVDRLIPEVYALLDYFNFIPQWRIDDIMISYAVLHGSVGPHYDNYDVFLYQAKGKREWSLTTKGCNNQNYMKGLELRIMSQFDVEERFILEEGDMLYLPPHVGHHGISLSDECMTYSFGYRSYQGQELLESFSDYLSEKGLFKNLYQDPDWSNLQNTSEIPPSAWLNAQKLLQQVINDEKTMQTWFGCFATRLDQQAELQLPVPLEEDELIDISDFIKEIKEGLNLIRDASCRFAYQNQNEQSEYQFFINGSAWDAKGVNKDLLHYIANNRYLSYKVLTTYLNTKKNQLLIYNLWKLQWLQFEEILI</sequence>
<keyword evidence="3" id="KW-0223">Dioxygenase</keyword>
<dbReference type="InterPro" id="IPR003347">
    <property type="entry name" value="JmjC_dom"/>
</dbReference>
<dbReference type="SUPFAM" id="SSF51197">
    <property type="entry name" value="Clavaminate synthase-like"/>
    <property type="match status" value="1"/>
</dbReference>
<dbReference type="KEGG" id="llo:LLO_1249"/>
<keyword evidence="5" id="KW-0408">Iron</keyword>
<proteinExistence type="predicted"/>
<evidence type="ECO:0000256" key="5">
    <source>
        <dbReference type="ARBA" id="ARBA00023004"/>
    </source>
</evidence>
<dbReference type="AlphaFoldDB" id="D3HRS9"/>
<dbReference type="PANTHER" id="PTHR13096:SF8">
    <property type="entry name" value="RIBOSOMAL OXYGENASE 1"/>
    <property type="match status" value="1"/>
</dbReference>
<keyword evidence="8" id="KW-1185">Reference proteome</keyword>
<keyword evidence="4" id="KW-0560">Oxidoreductase</keyword>
<dbReference type="PROSITE" id="PS51184">
    <property type="entry name" value="JMJC"/>
    <property type="match status" value="1"/>
</dbReference>
<dbReference type="InterPro" id="IPR046799">
    <property type="entry name" value="ROXA-like_wH"/>
</dbReference>
<dbReference type="CDD" id="cd02208">
    <property type="entry name" value="cupin_RmlC-like"/>
    <property type="match status" value="1"/>
</dbReference>
<evidence type="ECO:0000256" key="4">
    <source>
        <dbReference type="ARBA" id="ARBA00023002"/>
    </source>
</evidence>
<keyword evidence="2" id="KW-0479">Metal-binding</keyword>
<dbReference type="Gene3D" id="3.40.366.30">
    <property type="entry name" value="50S ribosomal protein L16 arginine hydroxylase, Chain A, Domain 2"/>
    <property type="match status" value="1"/>
</dbReference>
<dbReference type="GO" id="GO:0046872">
    <property type="term" value="F:metal ion binding"/>
    <property type="evidence" value="ECO:0007669"/>
    <property type="project" value="UniProtKB-KW"/>
</dbReference>
<evidence type="ECO:0000256" key="1">
    <source>
        <dbReference type="ARBA" id="ARBA00001954"/>
    </source>
</evidence>
<dbReference type="eggNOG" id="COG2850">
    <property type="taxonomic scope" value="Bacteria"/>
</dbReference>
<evidence type="ECO:0000259" key="6">
    <source>
        <dbReference type="PROSITE" id="PS51184"/>
    </source>
</evidence>
<dbReference type="EMBL" id="FN650140">
    <property type="protein sequence ID" value="CBJ11608.1"/>
    <property type="molecule type" value="Genomic_DNA"/>
</dbReference>
<dbReference type="Gene3D" id="2.60.120.650">
    <property type="entry name" value="Cupin"/>
    <property type="match status" value="1"/>
</dbReference>
<name>D3HRS9_LEGLN</name>
<comment type="cofactor">
    <cofactor evidence="1">
        <name>Fe(2+)</name>
        <dbReference type="ChEBI" id="CHEBI:29033"/>
    </cofactor>
</comment>
<dbReference type="SMART" id="SM00558">
    <property type="entry name" value="JmjC"/>
    <property type="match status" value="1"/>
</dbReference>
<protein>
    <recommendedName>
        <fullName evidence="6">JmjC domain-containing protein</fullName>
    </recommendedName>
</protein>
<dbReference type="GO" id="GO:0016706">
    <property type="term" value="F:2-oxoglutarate-dependent dioxygenase activity"/>
    <property type="evidence" value="ECO:0007669"/>
    <property type="project" value="TreeGrafter"/>
</dbReference>
<evidence type="ECO:0000256" key="2">
    <source>
        <dbReference type="ARBA" id="ARBA00022723"/>
    </source>
</evidence>
<dbReference type="Proteomes" id="UP000001060">
    <property type="component" value="Chromosome"/>
</dbReference>
<dbReference type="RefSeq" id="WP_003632032.1">
    <property type="nucleotide sequence ID" value="NC_013861.1"/>
</dbReference>
<dbReference type="Pfam" id="PF20514">
    <property type="entry name" value="WHD_ROXA"/>
    <property type="match status" value="1"/>
</dbReference>
<evidence type="ECO:0000313" key="7">
    <source>
        <dbReference type="EMBL" id="CBJ11608.1"/>
    </source>
</evidence>
<dbReference type="PANTHER" id="PTHR13096">
    <property type="entry name" value="MINA53 MYC INDUCED NUCLEAR ANTIGEN"/>
    <property type="match status" value="1"/>
</dbReference>